<dbReference type="OrthoDB" id="290732at2"/>
<name>A0A5C6AY17_9BACT</name>
<keyword evidence="3" id="KW-1185">Reference proteome</keyword>
<feature type="chain" id="PRO_5023071752" description="DUF4412 domain-containing protein" evidence="1">
    <location>
        <begin position="21"/>
        <end position="190"/>
    </location>
</feature>
<organism evidence="2 3">
    <name type="scientific">Stieleria varia</name>
    <dbReference type="NCBI Taxonomy" id="2528005"/>
    <lineage>
        <taxon>Bacteria</taxon>
        <taxon>Pseudomonadati</taxon>
        <taxon>Planctomycetota</taxon>
        <taxon>Planctomycetia</taxon>
        <taxon>Pirellulales</taxon>
        <taxon>Pirellulaceae</taxon>
        <taxon>Stieleria</taxon>
    </lineage>
</organism>
<dbReference type="RefSeq" id="WP_146520171.1">
    <property type="nucleotide sequence ID" value="NZ_CP151726.1"/>
</dbReference>
<feature type="signal peptide" evidence="1">
    <location>
        <begin position="1"/>
        <end position="20"/>
    </location>
</feature>
<proteinExistence type="predicted"/>
<dbReference type="AlphaFoldDB" id="A0A5C6AY17"/>
<protein>
    <recommendedName>
        <fullName evidence="4">DUF4412 domain-containing protein</fullName>
    </recommendedName>
</protein>
<keyword evidence="1" id="KW-0732">Signal</keyword>
<dbReference type="EMBL" id="SJPN01000003">
    <property type="protein sequence ID" value="TWU04823.1"/>
    <property type="molecule type" value="Genomic_DNA"/>
</dbReference>
<sequence length="190" mass="20854" precursor="true">MSIVRTAFALLLLFSGLASAATADQPVEVELKSWNQAERSVELIFRGERRTIPLADNVRVIVNGEDANLSTMPANRPASVVFDKATAAITSIEIVSVKDKPAAMAALNRSGAHIRRDASGNVVEVTSRMVKDRSKMTDAWLASVDWQGLPYVTVVGLNFTPVTDAGLRHLEKVQRLQDLSERGEDYQQEF</sequence>
<evidence type="ECO:0000313" key="3">
    <source>
        <dbReference type="Proteomes" id="UP000320176"/>
    </source>
</evidence>
<accession>A0A5C6AY17</accession>
<evidence type="ECO:0008006" key="4">
    <source>
        <dbReference type="Google" id="ProtNLM"/>
    </source>
</evidence>
<evidence type="ECO:0000256" key="1">
    <source>
        <dbReference type="SAM" id="SignalP"/>
    </source>
</evidence>
<evidence type="ECO:0000313" key="2">
    <source>
        <dbReference type="EMBL" id="TWU04823.1"/>
    </source>
</evidence>
<reference evidence="2 3" key="1">
    <citation type="submission" date="2019-02" db="EMBL/GenBank/DDBJ databases">
        <title>Deep-cultivation of Planctomycetes and their phenomic and genomic characterization uncovers novel biology.</title>
        <authorList>
            <person name="Wiegand S."/>
            <person name="Jogler M."/>
            <person name="Boedeker C."/>
            <person name="Pinto D."/>
            <person name="Vollmers J."/>
            <person name="Rivas-Marin E."/>
            <person name="Kohn T."/>
            <person name="Peeters S.H."/>
            <person name="Heuer A."/>
            <person name="Rast P."/>
            <person name="Oberbeckmann S."/>
            <person name="Bunk B."/>
            <person name="Jeske O."/>
            <person name="Meyerdierks A."/>
            <person name="Storesund J.E."/>
            <person name="Kallscheuer N."/>
            <person name="Luecker S."/>
            <person name="Lage O.M."/>
            <person name="Pohl T."/>
            <person name="Merkel B.J."/>
            <person name="Hornburger P."/>
            <person name="Mueller R.-W."/>
            <person name="Bruemmer F."/>
            <person name="Labrenz M."/>
            <person name="Spormann A.M."/>
            <person name="Op Den Camp H."/>
            <person name="Overmann J."/>
            <person name="Amann R."/>
            <person name="Jetten M.S.M."/>
            <person name="Mascher T."/>
            <person name="Medema M.H."/>
            <person name="Devos D.P."/>
            <person name="Kaster A.-K."/>
            <person name="Ovreas L."/>
            <person name="Rohde M."/>
            <person name="Galperin M.Y."/>
            <person name="Jogler C."/>
        </authorList>
    </citation>
    <scope>NUCLEOTIDE SEQUENCE [LARGE SCALE GENOMIC DNA]</scope>
    <source>
        <strain evidence="2 3">Pla52n</strain>
    </source>
</reference>
<comment type="caution">
    <text evidence="2">The sequence shown here is derived from an EMBL/GenBank/DDBJ whole genome shotgun (WGS) entry which is preliminary data.</text>
</comment>
<dbReference type="Proteomes" id="UP000320176">
    <property type="component" value="Unassembled WGS sequence"/>
</dbReference>
<gene>
    <name evidence="2" type="ORF">Pla52n_28670</name>
</gene>